<proteinExistence type="predicted"/>
<sequence>MQEQAQVQANMVNGVDVDKLFGTIDAVKAAPVVATFRFRANNKWLGGGHNRTTITNFYGTQQEHERKEPFTLDADEPPVLLGEDNGPNPVEYALTALAACVTTSIVYHAAARGVTIHAMESRLEGDIDLQGFLGLRDDVPRGYKQIRMFVKIDADAPPEKLAEIVKLGPTYSPVFDTFTRPVPVSVELDR</sequence>
<dbReference type="AlphaFoldDB" id="A0A1M5XQN7"/>
<dbReference type="InterPro" id="IPR003718">
    <property type="entry name" value="OsmC/Ohr_fam"/>
</dbReference>
<dbReference type="PANTHER" id="PTHR35368:SF1">
    <property type="entry name" value="HYDROPEROXIDE REDUCTASE"/>
    <property type="match status" value="1"/>
</dbReference>
<protein>
    <submittedName>
        <fullName evidence="1">Uncharacterized OsmC-related protein</fullName>
    </submittedName>
</protein>
<dbReference type="InterPro" id="IPR052924">
    <property type="entry name" value="OsmC/Ohr_hydroprdx_reductase"/>
</dbReference>
<evidence type="ECO:0000313" key="2">
    <source>
        <dbReference type="Proteomes" id="UP000184139"/>
    </source>
</evidence>
<dbReference type="Pfam" id="PF02566">
    <property type="entry name" value="OsmC"/>
    <property type="match status" value="1"/>
</dbReference>
<evidence type="ECO:0000313" key="1">
    <source>
        <dbReference type="EMBL" id="SHI02066.1"/>
    </source>
</evidence>
<dbReference type="InterPro" id="IPR036102">
    <property type="entry name" value="OsmC/Ohrsf"/>
</dbReference>
<dbReference type="EMBL" id="FQXS01000022">
    <property type="protein sequence ID" value="SHI02066.1"/>
    <property type="molecule type" value="Genomic_DNA"/>
</dbReference>
<dbReference type="RefSeq" id="WP_244155874.1">
    <property type="nucleotide sequence ID" value="NZ_FQXS01000022.1"/>
</dbReference>
<dbReference type="STRING" id="1121409.SAMN02745124_03261"/>
<reference evidence="1 2" key="1">
    <citation type="submission" date="2016-11" db="EMBL/GenBank/DDBJ databases">
        <authorList>
            <person name="Jaros S."/>
            <person name="Januszkiewicz K."/>
            <person name="Wedrychowicz H."/>
        </authorList>
    </citation>
    <scope>NUCLEOTIDE SEQUENCE [LARGE SCALE GENOMIC DNA]</scope>
    <source>
        <strain evidence="1 2">DSM 9705</strain>
    </source>
</reference>
<keyword evidence="2" id="KW-1185">Reference proteome</keyword>
<dbReference type="PANTHER" id="PTHR35368">
    <property type="entry name" value="HYDROPEROXIDE REDUCTASE"/>
    <property type="match status" value="1"/>
</dbReference>
<accession>A0A1M5XQN7</accession>
<dbReference type="InterPro" id="IPR015946">
    <property type="entry name" value="KH_dom-like_a/b"/>
</dbReference>
<organism evidence="1 2">
    <name type="scientific">Desulfofustis glycolicus DSM 9705</name>
    <dbReference type="NCBI Taxonomy" id="1121409"/>
    <lineage>
        <taxon>Bacteria</taxon>
        <taxon>Pseudomonadati</taxon>
        <taxon>Thermodesulfobacteriota</taxon>
        <taxon>Desulfobulbia</taxon>
        <taxon>Desulfobulbales</taxon>
        <taxon>Desulfocapsaceae</taxon>
        <taxon>Desulfofustis</taxon>
    </lineage>
</organism>
<dbReference type="SUPFAM" id="SSF82784">
    <property type="entry name" value="OsmC-like"/>
    <property type="match status" value="1"/>
</dbReference>
<name>A0A1M5XQN7_9BACT</name>
<dbReference type="Gene3D" id="3.30.300.20">
    <property type="match status" value="1"/>
</dbReference>
<gene>
    <name evidence="1" type="ORF">SAMN02745124_03261</name>
</gene>
<dbReference type="Proteomes" id="UP000184139">
    <property type="component" value="Unassembled WGS sequence"/>
</dbReference>